<evidence type="ECO:0000256" key="8">
    <source>
        <dbReference type="ARBA" id="ARBA00022853"/>
    </source>
</evidence>
<dbReference type="InterPro" id="IPR029063">
    <property type="entry name" value="SAM-dependent_MTases_sf"/>
</dbReference>
<dbReference type="AlphaFoldDB" id="A0A316W7Z1"/>
<feature type="compositionally biased region" description="Polar residues" evidence="14">
    <location>
        <begin position="1"/>
        <end position="27"/>
    </location>
</feature>
<reference evidence="16 17" key="1">
    <citation type="journal article" date="2018" name="Mol. Biol. Evol.">
        <title>Broad Genomic Sampling Reveals a Smut Pathogenic Ancestry of the Fungal Clade Ustilaginomycotina.</title>
        <authorList>
            <person name="Kijpornyongpan T."/>
            <person name="Mondo S.J."/>
            <person name="Barry K."/>
            <person name="Sandor L."/>
            <person name="Lee J."/>
            <person name="Lipzen A."/>
            <person name="Pangilinan J."/>
            <person name="LaButti K."/>
            <person name="Hainaut M."/>
            <person name="Henrissat B."/>
            <person name="Grigoriev I.V."/>
            <person name="Spatafora J.W."/>
            <person name="Aime M.C."/>
        </authorList>
    </citation>
    <scope>NUCLEOTIDE SEQUENCE [LARGE SCALE GENOMIC DNA]</scope>
    <source>
        <strain evidence="16 17">MCA 4658</strain>
    </source>
</reference>
<dbReference type="GO" id="GO:0005737">
    <property type="term" value="C:cytoplasm"/>
    <property type="evidence" value="ECO:0007669"/>
    <property type="project" value="UniProtKB-SubCell"/>
</dbReference>
<keyword evidence="9" id="KW-0805">Transcription regulation</keyword>
<dbReference type="InterPro" id="IPR055135">
    <property type="entry name" value="PRMT_dom"/>
</dbReference>
<protein>
    <recommendedName>
        <fullName evidence="3">type I protein arginine methyltransferase</fullName>
        <ecNumber evidence="3">2.1.1.319</ecNumber>
    </recommendedName>
</protein>
<evidence type="ECO:0000259" key="15">
    <source>
        <dbReference type="Pfam" id="PF22528"/>
    </source>
</evidence>
<dbReference type="InterPro" id="IPR025799">
    <property type="entry name" value="Arg_MeTrfase"/>
</dbReference>
<dbReference type="PANTHER" id="PTHR11006">
    <property type="entry name" value="PROTEIN ARGININE N-METHYLTRANSFERASE"/>
    <property type="match status" value="1"/>
</dbReference>
<evidence type="ECO:0000256" key="6">
    <source>
        <dbReference type="ARBA" id="ARBA00022679"/>
    </source>
</evidence>
<dbReference type="EC" id="2.1.1.319" evidence="3"/>
<dbReference type="CDD" id="cd02440">
    <property type="entry name" value="AdoMet_MTases"/>
    <property type="match status" value="1"/>
</dbReference>
<sequence>MATTQPHESAGDTTQRQQAALKTSAANVSAKPSELGPYEAKDDAYFTYYALLSHQAQMLQDSVRTSIYHRAILANAQDCFKDKLVIDVGAGNGILSLFAAQAGARRVFAIEASGMVEHLQNLVDASQLPSSTSTSAAKGKAAQHSRQRNAWIDGRIQAVHSKVEDVTPETLGGAKQVDTIVSECLGVLLLHERMCETFIDARDRFLKPGGTMLPSGGTISLALLEDRNLWDDTANKARWWETENFYGVDLSPFADAAWRQAFESPVVGCFPSKFVISPSSDYFVDFNSVKKEELERFDIQIHFADVKQTSVVHGLAGWFDLHFLPPTVPLSDASHLAPPPPPLIPAAEAAREASQMPDEDEAMTGISSSGSDATTQADRVGLATSGVPSSAVPSSANSVYGGLLSQDAPVFEPTATGPQQSALDAALAAAGIAHPSSTFDPSIPLGSSSSTFMSTSPFEPATHWQQVRFLLPEPLAVNKGQHVTGTLQFQANEHRSYTIRAEVRVGLPGAAMDELLVRRCTWRLQAQTYVWSVES</sequence>
<keyword evidence="5 13" id="KW-0489">Methyltransferase</keyword>
<evidence type="ECO:0000256" key="9">
    <source>
        <dbReference type="ARBA" id="ARBA00023015"/>
    </source>
</evidence>
<evidence type="ECO:0000256" key="12">
    <source>
        <dbReference type="ARBA" id="ARBA00049086"/>
    </source>
</evidence>
<feature type="domain" description="Protein arginine N-methyltransferase" evidence="15">
    <location>
        <begin position="219"/>
        <end position="326"/>
    </location>
</feature>
<accession>A0A316W7Z1</accession>
<organism evidence="16 17">
    <name type="scientific">Ceraceosorus guamensis</name>
    <dbReference type="NCBI Taxonomy" id="1522189"/>
    <lineage>
        <taxon>Eukaryota</taxon>
        <taxon>Fungi</taxon>
        <taxon>Dikarya</taxon>
        <taxon>Basidiomycota</taxon>
        <taxon>Ustilaginomycotina</taxon>
        <taxon>Exobasidiomycetes</taxon>
        <taxon>Ceraceosorales</taxon>
        <taxon>Ceraceosoraceae</taxon>
        <taxon>Ceraceosorus</taxon>
    </lineage>
</organism>
<evidence type="ECO:0000256" key="14">
    <source>
        <dbReference type="SAM" id="MobiDB-lite"/>
    </source>
</evidence>
<keyword evidence="10" id="KW-0804">Transcription</keyword>
<dbReference type="GO" id="GO:0032259">
    <property type="term" value="P:methylation"/>
    <property type="evidence" value="ECO:0007669"/>
    <property type="project" value="UniProtKB-KW"/>
</dbReference>
<evidence type="ECO:0000256" key="1">
    <source>
        <dbReference type="ARBA" id="ARBA00004123"/>
    </source>
</evidence>
<dbReference type="GO" id="GO:0070611">
    <property type="term" value="F:histone H3R2 methyltransferase activity"/>
    <property type="evidence" value="ECO:0007669"/>
    <property type="project" value="TreeGrafter"/>
</dbReference>
<keyword evidence="11" id="KW-0539">Nucleus</keyword>
<evidence type="ECO:0000256" key="13">
    <source>
        <dbReference type="PROSITE-ProRule" id="PRU01015"/>
    </source>
</evidence>
<dbReference type="PANTHER" id="PTHR11006:SF10">
    <property type="entry name" value="HISTONE-ARGININE METHYLTRANSFERASE CARMER-RELATED"/>
    <property type="match status" value="1"/>
</dbReference>
<dbReference type="OrthoDB" id="7848332at2759"/>
<dbReference type="RefSeq" id="XP_025372398.1">
    <property type="nucleotide sequence ID" value="XM_025515370.1"/>
</dbReference>
<feature type="compositionally biased region" description="Polar residues" evidence="14">
    <location>
        <begin position="365"/>
        <end position="376"/>
    </location>
</feature>
<keyword evidence="7 13" id="KW-0949">S-adenosyl-L-methionine</keyword>
<evidence type="ECO:0000313" key="16">
    <source>
        <dbReference type="EMBL" id="PWN45238.1"/>
    </source>
</evidence>
<dbReference type="EMBL" id="KZ819356">
    <property type="protein sequence ID" value="PWN45238.1"/>
    <property type="molecule type" value="Genomic_DNA"/>
</dbReference>
<evidence type="ECO:0000313" key="17">
    <source>
        <dbReference type="Proteomes" id="UP000245783"/>
    </source>
</evidence>
<name>A0A316W7Z1_9BASI</name>
<dbReference type="Gene3D" id="2.70.160.11">
    <property type="entry name" value="Hnrnp arginine n-methyltransferase1"/>
    <property type="match status" value="1"/>
</dbReference>
<dbReference type="Pfam" id="PF22528">
    <property type="entry name" value="PRMT_C"/>
    <property type="match status" value="2"/>
</dbReference>
<evidence type="ECO:0000256" key="3">
    <source>
        <dbReference type="ARBA" id="ARBA00011925"/>
    </source>
</evidence>
<dbReference type="STRING" id="1522189.A0A316W7Z1"/>
<dbReference type="GO" id="GO:0005634">
    <property type="term" value="C:nucleus"/>
    <property type="evidence" value="ECO:0007669"/>
    <property type="project" value="UniProtKB-SubCell"/>
</dbReference>
<gene>
    <name evidence="16" type="ORF">IE81DRAFT_333398</name>
</gene>
<comment type="catalytic activity">
    <reaction evidence="12">
        <text>L-arginyl-[protein] + 2 S-adenosyl-L-methionine = N(omega),N(omega)-dimethyl-L-arginyl-[protein] + 2 S-adenosyl-L-homocysteine + 2 H(+)</text>
        <dbReference type="Rhea" id="RHEA:48096"/>
        <dbReference type="Rhea" id="RHEA-COMP:10532"/>
        <dbReference type="Rhea" id="RHEA-COMP:11991"/>
        <dbReference type="ChEBI" id="CHEBI:15378"/>
        <dbReference type="ChEBI" id="CHEBI:29965"/>
        <dbReference type="ChEBI" id="CHEBI:57856"/>
        <dbReference type="ChEBI" id="CHEBI:59789"/>
        <dbReference type="ChEBI" id="CHEBI:61897"/>
        <dbReference type="EC" id="2.1.1.319"/>
    </reaction>
</comment>
<dbReference type="PROSITE" id="PS51678">
    <property type="entry name" value="SAM_MT_PRMT"/>
    <property type="match status" value="1"/>
</dbReference>
<keyword evidence="17" id="KW-1185">Reference proteome</keyword>
<evidence type="ECO:0000256" key="10">
    <source>
        <dbReference type="ARBA" id="ARBA00023163"/>
    </source>
</evidence>
<evidence type="ECO:0000256" key="4">
    <source>
        <dbReference type="ARBA" id="ARBA00022490"/>
    </source>
</evidence>
<feature type="region of interest" description="Disordered" evidence="14">
    <location>
        <begin position="334"/>
        <end position="376"/>
    </location>
</feature>
<evidence type="ECO:0000256" key="2">
    <source>
        <dbReference type="ARBA" id="ARBA00004496"/>
    </source>
</evidence>
<evidence type="ECO:0000256" key="7">
    <source>
        <dbReference type="ARBA" id="ARBA00022691"/>
    </source>
</evidence>
<keyword evidence="8" id="KW-0156">Chromatin regulator</keyword>
<keyword evidence="6 13" id="KW-0808">Transferase</keyword>
<proteinExistence type="predicted"/>
<evidence type="ECO:0000256" key="5">
    <source>
        <dbReference type="ARBA" id="ARBA00022603"/>
    </source>
</evidence>
<dbReference type="Gene3D" id="3.40.50.150">
    <property type="entry name" value="Vaccinia Virus protein VP39"/>
    <property type="match status" value="1"/>
</dbReference>
<dbReference type="InParanoid" id="A0A316W7Z1"/>
<dbReference type="GO" id="GO:0035242">
    <property type="term" value="F:protein-arginine omega-N asymmetric methyltransferase activity"/>
    <property type="evidence" value="ECO:0007669"/>
    <property type="project" value="UniProtKB-EC"/>
</dbReference>
<evidence type="ECO:0000256" key="11">
    <source>
        <dbReference type="ARBA" id="ARBA00023242"/>
    </source>
</evidence>
<keyword evidence="4" id="KW-0963">Cytoplasm</keyword>
<feature type="region of interest" description="Disordered" evidence="14">
    <location>
        <begin position="1"/>
        <end position="34"/>
    </location>
</feature>
<feature type="compositionally biased region" description="Low complexity" evidence="14">
    <location>
        <begin position="345"/>
        <end position="354"/>
    </location>
</feature>
<dbReference type="Proteomes" id="UP000245783">
    <property type="component" value="Unassembled WGS sequence"/>
</dbReference>
<feature type="domain" description="Protein arginine N-methyltransferase" evidence="15">
    <location>
        <begin position="449"/>
        <end position="496"/>
    </location>
</feature>
<dbReference type="SUPFAM" id="SSF53335">
    <property type="entry name" value="S-adenosyl-L-methionine-dependent methyltransferases"/>
    <property type="match status" value="2"/>
</dbReference>
<comment type="subcellular location">
    <subcellularLocation>
        <location evidence="2">Cytoplasm</location>
    </subcellularLocation>
    <subcellularLocation>
        <location evidence="1">Nucleus</location>
    </subcellularLocation>
</comment>
<dbReference type="GeneID" id="37037240"/>